<name>A0ABS3CQF5_9ALTE</name>
<feature type="transmembrane region" description="Helical" evidence="1">
    <location>
        <begin position="51"/>
        <end position="71"/>
    </location>
</feature>
<comment type="caution">
    <text evidence="2">The sequence shown here is derived from an EMBL/GenBank/DDBJ whole genome shotgun (WGS) entry which is preliminary data.</text>
</comment>
<evidence type="ECO:0000256" key="1">
    <source>
        <dbReference type="SAM" id="Phobius"/>
    </source>
</evidence>
<organism evidence="2 3">
    <name type="scientific">Bowmanella yangjiangensis</name>
    <dbReference type="NCBI Taxonomy" id="2811230"/>
    <lineage>
        <taxon>Bacteria</taxon>
        <taxon>Pseudomonadati</taxon>
        <taxon>Pseudomonadota</taxon>
        <taxon>Gammaproteobacteria</taxon>
        <taxon>Alteromonadales</taxon>
        <taxon>Alteromonadaceae</taxon>
        <taxon>Bowmanella</taxon>
    </lineage>
</organism>
<sequence length="95" mass="11110">MRVEEREAWQQTRAKGQMRFVLTNGVAWALPMLLIMLYINQPFAGGWFSKAVLVHLLVWPVAGLVFAWVLWHLTERKYHKANGQLQSTDDEEKEQ</sequence>
<accession>A0ABS3CQF5</accession>
<keyword evidence="1" id="KW-0812">Transmembrane</keyword>
<dbReference type="EMBL" id="JAFKCS010000001">
    <property type="protein sequence ID" value="MBN7818416.1"/>
    <property type="molecule type" value="Genomic_DNA"/>
</dbReference>
<proteinExistence type="predicted"/>
<feature type="transmembrane region" description="Helical" evidence="1">
    <location>
        <begin position="20"/>
        <end position="39"/>
    </location>
</feature>
<dbReference type="Proteomes" id="UP000663992">
    <property type="component" value="Unassembled WGS sequence"/>
</dbReference>
<evidence type="ECO:0008006" key="4">
    <source>
        <dbReference type="Google" id="ProtNLM"/>
    </source>
</evidence>
<dbReference type="RefSeq" id="WP_206592244.1">
    <property type="nucleotide sequence ID" value="NZ_JAFKCS010000001.1"/>
</dbReference>
<reference evidence="2 3" key="1">
    <citation type="submission" date="2021-03" db="EMBL/GenBank/DDBJ databases">
        <title>novel species isolated from a fishpond in China.</title>
        <authorList>
            <person name="Lu H."/>
            <person name="Cai Z."/>
        </authorList>
    </citation>
    <scope>NUCLEOTIDE SEQUENCE [LARGE SCALE GENOMIC DNA]</scope>
    <source>
        <strain evidence="2 3">Y57</strain>
    </source>
</reference>
<keyword evidence="1" id="KW-0472">Membrane</keyword>
<keyword evidence="3" id="KW-1185">Reference proteome</keyword>
<protein>
    <recommendedName>
        <fullName evidence="4">DUF3311 domain-containing protein</fullName>
    </recommendedName>
</protein>
<gene>
    <name evidence="2" type="ORF">J0A65_00995</name>
</gene>
<keyword evidence="1" id="KW-1133">Transmembrane helix</keyword>
<evidence type="ECO:0000313" key="3">
    <source>
        <dbReference type="Proteomes" id="UP000663992"/>
    </source>
</evidence>
<evidence type="ECO:0000313" key="2">
    <source>
        <dbReference type="EMBL" id="MBN7818416.1"/>
    </source>
</evidence>